<evidence type="ECO:0000313" key="2">
    <source>
        <dbReference type="Proteomes" id="UP000275394"/>
    </source>
</evidence>
<keyword evidence="2" id="KW-1185">Reference proteome</keyword>
<accession>A0A3N2E133</accession>
<evidence type="ECO:0000313" key="1">
    <source>
        <dbReference type="EMBL" id="ROS05821.1"/>
    </source>
</evidence>
<organism evidence="1 2">
    <name type="scientific">Sinobacterium caligoides</name>
    <dbReference type="NCBI Taxonomy" id="933926"/>
    <lineage>
        <taxon>Bacteria</taxon>
        <taxon>Pseudomonadati</taxon>
        <taxon>Pseudomonadota</taxon>
        <taxon>Gammaproteobacteria</taxon>
        <taxon>Cellvibrionales</taxon>
        <taxon>Spongiibacteraceae</taxon>
        <taxon>Sinobacterium</taxon>
    </lineage>
</organism>
<reference evidence="1 2" key="1">
    <citation type="submission" date="2018-11" db="EMBL/GenBank/DDBJ databases">
        <title>Genomic Encyclopedia of Type Strains, Phase IV (KMG-IV): sequencing the most valuable type-strain genomes for metagenomic binning, comparative biology and taxonomic classification.</title>
        <authorList>
            <person name="Goeker M."/>
        </authorList>
    </citation>
    <scope>NUCLEOTIDE SEQUENCE [LARGE SCALE GENOMIC DNA]</scope>
    <source>
        <strain evidence="1 2">DSM 100316</strain>
    </source>
</reference>
<protein>
    <recommendedName>
        <fullName evidence="3">AsmA-like protein</fullName>
    </recommendedName>
</protein>
<proteinExistence type="predicted"/>
<name>A0A3N2E133_9GAMM</name>
<sequence>MKPNKLLITAAIIILAAVALSIFITMTDKSEFIRQQIEIKASEALGTEVSLGGLNISLSDGRGDLQQLKIRNPQKYNSEYALEIDDATIQFDLSSLTKDVYIIDNITIYGARFTAEQLGMQTNLGDLRKNLKNHEGTQEDEKGNNLDGLTEDDPTSDIKLAIRRITLTNTVATVITEGYGSSEVEIANITLTNVGSAQRGLTPQQLTQAVMQQLFSNVNDKAEDKIKDVVIDKVKDKITDGFDKLFGKDK</sequence>
<gene>
    <name evidence="1" type="ORF">EDC56_1375</name>
</gene>
<dbReference type="EMBL" id="RKHR01000003">
    <property type="protein sequence ID" value="ROS05821.1"/>
    <property type="molecule type" value="Genomic_DNA"/>
</dbReference>
<dbReference type="OrthoDB" id="5615627at2"/>
<dbReference type="Proteomes" id="UP000275394">
    <property type="component" value="Unassembled WGS sequence"/>
</dbReference>
<comment type="caution">
    <text evidence="1">The sequence shown here is derived from an EMBL/GenBank/DDBJ whole genome shotgun (WGS) entry which is preliminary data.</text>
</comment>
<dbReference type="AlphaFoldDB" id="A0A3N2E133"/>
<dbReference type="RefSeq" id="WP_123711708.1">
    <property type="nucleotide sequence ID" value="NZ_RKHR01000003.1"/>
</dbReference>
<evidence type="ECO:0008006" key="3">
    <source>
        <dbReference type="Google" id="ProtNLM"/>
    </source>
</evidence>